<accession>A0A5N6JKD4</accession>
<dbReference type="Gene3D" id="2.40.50.60">
    <property type="entry name" value="Antifungal protein domain"/>
    <property type="match status" value="1"/>
</dbReference>
<organism evidence="4 5">
    <name type="scientific">Aspergillus minisclerotigenes</name>
    <dbReference type="NCBI Taxonomy" id="656917"/>
    <lineage>
        <taxon>Eukaryota</taxon>
        <taxon>Fungi</taxon>
        <taxon>Dikarya</taxon>
        <taxon>Ascomycota</taxon>
        <taxon>Pezizomycotina</taxon>
        <taxon>Eurotiomycetes</taxon>
        <taxon>Eurotiomycetidae</taxon>
        <taxon>Eurotiales</taxon>
        <taxon>Aspergillaceae</taxon>
        <taxon>Aspergillus</taxon>
        <taxon>Aspergillus subgen. Circumdati</taxon>
    </lineage>
</organism>
<evidence type="ECO:0000256" key="1">
    <source>
        <dbReference type="ARBA" id="ARBA00022529"/>
    </source>
</evidence>
<dbReference type="InterPro" id="IPR023112">
    <property type="entry name" value="Antifungal-protein_dom_sf"/>
</dbReference>
<keyword evidence="5" id="KW-1185">Reference proteome</keyword>
<name>A0A5N6JKD4_9EURO</name>
<feature type="signal peptide" evidence="3">
    <location>
        <begin position="1"/>
        <end position="18"/>
    </location>
</feature>
<dbReference type="Proteomes" id="UP000326289">
    <property type="component" value="Unassembled WGS sequence"/>
</dbReference>
<dbReference type="GO" id="GO:0050832">
    <property type="term" value="P:defense response to fungus"/>
    <property type="evidence" value="ECO:0007669"/>
    <property type="project" value="UniProtKB-KW"/>
</dbReference>
<protein>
    <submittedName>
        <fullName evidence="4">Antifungal protein</fullName>
    </submittedName>
</protein>
<evidence type="ECO:0000256" key="2">
    <source>
        <dbReference type="ARBA" id="ARBA00022577"/>
    </source>
</evidence>
<reference evidence="4 5" key="1">
    <citation type="submission" date="2019-04" db="EMBL/GenBank/DDBJ databases">
        <title>Fungal friends and foes A comparative genomics study of 23 Aspergillus species from section Flavi.</title>
        <authorList>
            <consortium name="DOE Joint Genome Institute"/>
            <person name="Kjaerbolling I."/>
            <person name="Vesth T.C."/>
            <person name="Frisvad J.C."/>
            <person name="Nybo J.L."/>
            <person name="Theobald S."/>
            <person name="Kildgaard S."/>
            <person name="Petersen T.I."/>
            <person name="Kuo A."/>
            <person name="Sato A."/>
            <person name="Lyhne E.K."/>
            <person name="Kogle M.E."/>
            <person name="Wiebenga A."/>
            <person name="Kun R.S."/>
            <person name="Lubbers R.J."/>
            <person name="Makela M.R."/>
            <person name="Barry K."/>
            <person name="Chovatia M."/>
            <person name="Clum A."/>
            <person name="Daum C."/>
            <person name="Haridas S."/>
            <person name="He G."/>
            <person name="LaButti K."/>
            <person name="Lipzen A."/>
            <person name="Mondo S."/>
            <person name="Pangilinan J."/>
            <person name="Riley R."/>
            <person name="Salamov A."/>
            <person name="Simmons B.A."/>
            <person name="Magnuson J.K."/>
            <person name="Henrissat B."/>
            <person name="Mortensen U.H."/>
            <person name="Larsen T.O."/>
            <person name="De vries R.P."/>
            <person name="Grigoriev I.V."/>
            <person name="Machida M."/>
            <person name="Baker S.E."/>
            <person name="Andersen M.R."/>
        </authorList>
    </citation>
    <scope>NUCLEOTIDE SEQUENCE [LARGE SCALE GENOMIC DNA]</scope>
    <source>
        <strain evidence="4 5">CBS 117635</strain>
    </source>
</reference>
<dbReference type="InterPro" id="IPR022706">
    <property type="entry name" value="Antifungal_prot"/>
</dbReference>
<keyword evidence="1" id="KW-0929">Antimicrobial</keyword>
<keyword evidence="3" id="KW-0732">Signal</keyword>
<dbReference type="Pfam" id="PF11402">
    <property type="entry name" value="Antifungal_prot"/>
    <property type="match status" value="1"/>
</dbReference>
<evidence type="ECO:0000313" key="5">
    <source>
        <dbReference type="Proteomes" id="UP000326289"/>
    </source>
</evidence>
<evidence type="ECO:0000313" key="4">
    <source>
        <dbReference type="EMBL" id="KAB8279376.1"/>
    </source>
</evidence>
<evidence type="ECO:0000256" key="3">
    <source>
        <dbReference type="SAM" id="SignalP"/>
    </source>
</evidence>
<dbReference type="GO" id="GO:0031640">
    <property type="term" value="P:killing of cells of another organism"/>
    <property type="evidence" value="ECO:0007669"/>
    <property type="project" value="UniProtKB-KW"/>
</dbReference>
<proteinExistence type="predicted"/>
<feature type="chain" id="PRO_5024956820" evidence="3">
    <location>
        <begin position="19"/>
        <end position="92"/>
    </location>
</feature>
<dbReference type="SUPFAM" id="SSF57598">
    <property type="entry name" value="Antifungal protein (AGAFP)"/>
    <property type="match status" value="1"/>
</dbReference>
<gene>
    <name evidence="4" type="ORF">BDV30DRAFT_232527</name>
</gene>
<dbReference type="AlphaFoldDB" id="A0A5N6JKD4"/>
<dbReference type="EMBL" id="ML732764">
    <property type="protein sequence ID" value="KAB8279376.1"/>
    <property type="molecule type" value="Genomic_DNA"/>
</dbReference>
<keyword evidence="2" id="KW-0295">Fungicide</keyword>
<sequence length="92" mass="10154">MQITTVVLFLFAAMGAVATPIESESFGLDTRAEASTLIKYPGKCTKAKNECKFKGQTKKDTFVKCPSFANKRCTKDGNPCHFDSYSRTVDCK</sequence>